<evidence type="ECO:0000256" key="2">
    <source>
        <dbReference type="ARBA" id="ARBA00022821"/>
    </source>
</evidence>
<protein>
    <submittedName>
        <fullName evidence="7">Uncharacterized protein</fullName>
    </submittedName>
</protein>
<evidence type="ECO:0000256" key="4">
    <source>
        <dbReference type="ARBA" id="ARBA00023002"/>
    </source>
</evidence>
<dbReference type="PANTHER" id="PTHR11903:SF11">
    <property type="entry name" value="ALPHA-DIOXYGENASE 1"/>
    <property type="match status" value="1"/>
</dbReference>
<keyword evidence="2" id="KW-0611">Plant defense</keyword>
<evidence type="ECO:0000313" key="7">
    <source>
        <dbReference type="EMBL" id="KAJ9656219.1"/>
    </source>
</evidence>
<feature type="region of interest" description="Disordered" evidence="6">
    <location>
        <begin position="79"/>
        <end position="158"/>
    </location>
</feature>
<proteinExistence type="predicted"/>
<dbReference type="Pfam" id="PF03098">
    <property type="entry name" value="An_peroxidase"/>
    <property type="match status" value="1"/>
</dbReference>
<evidence type="ECO:0000256" key="1">
    <source>
        <dbReference type="ARBA" id="ARBA00022723"/>
    </source>
</evidence>
<gene>
    <name evidence="7" type="ORF">H2201_008603</name>
</gene>
<evidence type="ECO:0000256" key="5">
    <source>
        <dbReference type="ARBA" id="ARBA00023004"/>
    </source>
</evidence>
<accession>A0ABQ9NGJ8</accession>
<sequence length="158" mass="18318">MGYVGMRFGRNIPRTHTKPPNHEELLSPNPRVVSERLLARDKFKPATILNLLAAAWIQFQIHDWFMHINSATENWDVPVPEGSTWKGEIKIEKTQPDDPLDDKDKQYPAYKNKNTHWWDGSQIYGSSEMRTAELRGSSKNGRLTVDKENLDTFLPRDE</sequence>
<dbReference type="Proteomes" id="UP001172684">
    <property type="component" value="Unassembled WGS sequence"/>
</dbReference>
<keyword evidence="5" id="KW-0408">Iron</keyword>
<evidence type="ECO:0000256" key="6">
    <source>
        <dbReference type="SAM" id="MobiDB-lite"/>
    </source>
</evidence>
<name>A0ABQ9NGJ8_9PEZI</name>
<keyword evidence="3" id="KW-0223">Dioxygenase</keyword>
<dbReference type="InterPro" id="IPR037120">
    <property type="entry name" value="Haem_peroxidase_sf_animal"/>
</dbReference>
<dbReference type="SUPFAM" id="SSF48113">
    <property type="entry name" value="Heme-dependent peroxidases"/>
    <property type="match status" value="1"/>
</dbReference>
<dbReference type="Gene3D" id="1.10.640.10">
    <property type="entry name" value="Haem peroxidase domain superfamily, animal type"/>
    <property type="match status" value="1"/>
</dbReference>
<dbReference type="EMBL" id="JAPDRL010000132">
    <property type="protein sequence ID" value="KAJ9656219.1"/>
    <property type="molecule type" value="Genomic_DNA"/>
</dbReference>
<keyword evidence="8" id="KW-1185">Reference proteome</keyword>
<dbReference type="InterPro" id="IPR010255">
    <property type="entry name" value="Haem_peroxidase_sf"/>
</dbReference>
<feature type="compositionally biased region" description="Basic and acidic residues" evidence="6">
    <location>
        <begin position="87"/>
        <end position="106"/>
    </location>
</feature>
<organism evidence="7 8">
    <name type="scientific">Coniosporium apollinis</name>
    <dbReference type="NCBI Taxonomy" id="61459"/>
    <lineage>
        <taxon>Eukaryota</taxon>
        <taxon>Fungi</taxon>
        <taxon>Dikarya</taxon>
        <taxon>Ascomycota</taxon>
        <taxon>Pezizomycotina</taxon>
        <taxon>Dothideomycetes</taxon>
        <taxon>Dothideomycetes incertae sedis</taxon>
        <taxon>Coniosporium</taxon>
    </lineage>
</organism>
<dbReference type="InterPro" id="IPR019791">
    <property type="entry name" value="Haem_peroxidase_animal"/>
</dbReference>
<evidence type="ECO:0000313" key="8">
    <source>
        <dbReference type="Proteomes" id="UP001172684"/>
    </source>
</evidence>
<keyword evidence="1" id="KW-0479">Metal-binding</keyword>
<dbReference type="PROSITE" id="PS50292">
    <property type="entry name" value="PEROXIDASE_3"/>
    <property type="match status" value="1"/>
</dbReference>
<dbReference type="InterPro" id="IPR050783">
    <property type="entry name" value="Oxylipin_biosynth_metab"/>
</dbReference>
<reference evidence="7" key="1">
    <citation type="submission" date="2022-10" db="EMBL/GenBank/DDBJ databases">
        <title>Culturing micro-colonial fungi from biological soil crusts in the Mojave desert and describing Neophaeococcomyces mojavensis, and introducing the new genera and species Taxawa tesnikishii.</title>
        <authorList>
            <person name="Kurbessoian T."/>
            <person name="Stajich J.E."/>
        </authorList>
    </citation>
    <scope>NUCLEOTIDE SEQUENCE</scope>
    <source>
        <strain evidence="7">TK_1</strain>
    </source>
</reference>
<feature type="compositionally biased region" description="Basic and acidic residues" evidence="6">
    <location>
        <begin position="144"/>
        <end position="158"/>
    </location>
</feature>
<evidence type="ECO:0000256" key="3">
    <source>
        <dbReference type="ARBA" id="ARBA00022964"/>
    </source>
</evidence>
<keyword evidence="4" id="KW-0560">Oxidoreductase</keyword>
<dbReference type="PANTHER" id="PTHR11903">
    <property type="entry name" value="PROSTAGLANDIN G/H SYNTHASE"/>
    <property type="match status" value="1"/>
</dbReference>
<comment type="caution">
    <text evidence="7">The sequence shown here is derived from an EMBL/GenBank/DDBJ whole genome shotgun (WGS) entry which is preliminary data.</text>
</comment>